<reference evidence="2 3" key="2">
    <citation type="submission" date="2018-11" db="EMBL/GenBank/DDBJ databases">
        <authorList>
            <consortium name="Pathogen Informatics"/>
        </authorList>
    </citation>
    <scope>NUCLEOTIDE SEQUENCE [LARGE SCALE GENOMIC DNA]</scope>
</reference>
<name>A0A183H741_9BILA</name>
<dbReference type="EMBL" id="UZAJ01002170">
    <property type="protein sequence ID" value="VDO36037.1"/>
    <property type="molecule type" value="Genomic_DNA"/>
</dbReference>
<dbReference type="Proteomes" id="UP000267606">
    <property type="component" value="Unassembled WGS sequence"/>
</dbReference>
<keyword evidence="3" id="KW-1185">Reference proteome</keyword>
<feature type="compositionally biased region" description="Polar residues" evidence="1">
    <location>
        <begin position="65"/>
        <end position="84"/>
    </location>
</feature>
<proteinExistence type="predicted"/>
<protein>
    <submittedName>
        <fullName evidence="2 4">Uncharacterized protein</fullName>
    </submittedName>
</protein>
<sequence length="105" mass="11965">MCCIAGKIKLSQLEEPSEPLLAGYTAESKRFLSKIRKCKSVLPIDFIRRRKCMLRNSYRHRKNVNDGNTTNVGRLTILPSSSADSPRHMHEYAQDQLHMFATTGV</sequence>
<accession>A0A183H741</accession>
<evidence type="ECO:0000313" key="2">
    <source>
        <dbReference type="EMBL" id="VDO36037.1"/>
    </source>
</evidence>
<reference evidence="4" key="1">
    <citation type="submission" date="2016-06" db="UniProtKB">
        <authorList>
            <consortium name="WormBaseParasite"/>
        </authorList>
    </citation>
    <scope>IDENTIFICATION</scope>
</reference>
<dbReference type="AlphaFoldDB" id="A0A183H741"/>
<feature type="region of interest" description="Disordered" evidence="1">
    <location>
        <begin position="63"/>
        <end position="87"/>
    </location>
</feature>
<evidence type="ECO:0000256" key="1">
    <source>
        <dbReference type="SAM" id="MobiDB-lite"/>
    </source>
</evidence>
<dbReference type="WBParaSite" id="OFLC_0000330201-mRNA-1">
    <property type="protein sequence ID" value="OFLC_0000330201-mRNA-1"/>
    <property type="gene ID" value="OFLC_0000330201"/>
</dbReference>
<dbReference type="STRING" id="387005.A0A183H741"/>
<evidence type="ECO:0000313" key="3">
    <source>
        <dbReference type="Proteomes" id="UP000267606"/>
    </source>
</evidence>
<evidence type="ECO:0000313" key="4">
    <source>
        <dbReference type="WBParaSite" id="OFLC_0000330201-mRNA-1"/>
    </source>
</evidence>
<organism evidence="4">
    <name type="scientific">Onchocerca flexuosa</name>
    <dbReference type="NCBI Taxonomy" id="387005"/>
    <lineage>
        <taxon>Eukaryota</taxon>
        <taxon>Metazoa</taxon>
        <taxon>Ecdysozoa</taxon>
        <taxon>Nematoda</taxon>
        <taxon>Chromadorea</taxon>
        <taxon>Rhabditida</taxon>
        <taxon>Spirurina</taxon>
        <taxon>Spiruromorpha</taxon>
        <taxon>Filarioidea</taxon>
        <taxon>Onchocercidae</taxon>
        <taxon>Onchocerca</taxon>
    </lineage>
</organism>
<gene>
    <name evidence="2" type="ORF">OFLC_LOCUS3303</name>
</gene>